<gene>
    <name evidence="1" type="ORF">DSO57_1016661</name>
</gene>
<proteinExistence type="predicted"/>
<evidence type="ECO:0000313" key="1">
    <source>
        <dbReference type="EMBL" id="KAJ9073425.1"/>
    </source>
</evidence>
<reference evidence="1" key="1">
    <citation type="submission" date="2022-04" db="EMBL/GenBank/DDBJ databases">
        <title>Genome of the entomopathogenic fungus Entomophthora muscae.</title>
        <authorList>
            <person name="Elya C."/>
            <person name="Lovett B.R."/>
            <person name="Lee E."/>
            <person name="Macias A.M."/>
            <person name="Hajek A.E."/>
            <person name="De Bivort B.L."/>
            <person name="Kasson M.T."/>
            <person name="De Fine Licht H.H."/>
            <person name="Stajich J.E."/>
        </authorList>
    </citation>
    <scope>NUCLEOTIDE SEQUENCE</scope>
    <source>
        <strain evidence="1">Berkeley</strain>
    </source>
</reference>
<organism evidence="1 2">
    <name type="scientific">Entomophthora muscae</name>
    <dbReference type="NCBI Taxonomy" id="34485"/>
    <lineage>
        <taxon>Eukaryota</taxon>
        <taxon>Fungi</taxon>
        <taxon>Fungi incertae sedis</taxon>
        <taxon>Zoopagomycota</taxon>
        <taxon>Entomophthoromycotina</taxon>
        <taxon>Entomophthoromycetes</taxon>
        <taxon>Entomophthorales</taxon>
        <taxon>Entomophthoraceae</taxon>
        <taxon>Entomophthora</taxon>
    </lineage>
</organism>
<keyword evidence="2" id="KW-1185">Reference proteome</keyword>
<comment type="caution">
    <text evidence="1">The sequence shown here is derived from an EMBL/GenBank/DDBJ whole genome shotgun (WGS) entry which is preliminary data.</text>
</comment>
<dbReference type="EMBL" id="QTSX02002908">
    <property type="protein sequence ID" value="KAJ9073425.1"/>
    <property type="molecule type" value="Genomic_DNA"/>
</dbReference>
<accession>A0ACC2TG35</accession>
<sequence length="208" mass="24074">MTRTPSLLCSQAHSLKFYTQRAIGIHAIGMVNGNVPMFLEKGSYWNTNGNFTKHFLLLAGSLIDFISPTFKRKSFVNMPFYYWEGGQPVSAPTSCFENEQCTVNATWNGKGWISKVSKQWIKTPSFEIPTWSKTSYIRTEKFSEINLSHTFNGPKEKTVYFNKMIPILLLKYNLNHASMYPKRFWLNCSKPYFMEGVMAIDTQDLFHM</sequence>
<evidence type="ECO:0000313" key="2">
    <source>
        <dbReference type="Proteomes" id="UP001165960"/>
    </source>
</evidence>
<name>A0ACC2TG35_9FUNG</name>
<protein>
    <submittedName>
        <fullName evidence="1">Uncharacterized protein</fullName>
    </submittedName>
</protein>
<dbReference type="Proteomes" id="UP001165960">
    <property type="component" value="Unassembled WGS sequence"/>
</dbReference>